<sequence length="140" mass="14890">MHGKALKPQVYSKWDGRPFFEGQPEEGRQVYIETSLKGFVGSGVMDGVDRILFEVHGTHSERPSFEAQVRSEGAAVFLGPPPTDTNAGGTKAGSGTDRPGLTLPEPEKASALRQGTEGTAKTPATTAPTEQLPDAKKEKP</sequence>
<evidence type="ECO:0000256" key="1">
    <source>
        <dbReference type="SAM" id="MobiDB-lite"/>
    </source>
</evidence>
<gene>
    <name evidence="2" type="ORF">JYK02_23345</name>
</gene>
<dbReference type="RefSeq" id="WP_207054132.1">
    <property type="nucleotide sequence ID" value="NZ_JAFIMU010000007.1"/>
</dbReference>
<accession>A0ABS3DGI3</accession>
<organism evidence="2 3">
    <name type="scientific">Corallococcus macrosporus</name>
    <dbReference type="NCBI Taxonomy" id="35"/>
    <lineage>
        <taxon>Bacteria</taxon>
        <taxon>Pseudomonadati</taxon>
        <taxon>Myxococcota</taxon>
        <taxon>Myxococcia</taxon>
        <taxon>Myxococcales</taxon>
        <taxon>Cystobacterineae</taxon>
        <taxon>Myxococcaceae</taxon>
        <taxon>Corallococcus</taxon>
    </lineage>
</organism>
<protein>
    <submittedName>
        <fullName evidence="2">Uncharacterized protein</fullName>
    </submittedName>
</protein>
<name>A0ABS3DGI3_9BACT</name>
<feature type="region of interest" description="Disordered" evidence="1">
    <location>
        <begin position="76"/>
        <end position="140"/>
    </location>
</feature>
<dbReference type="EMBL" id="JAFIMU010000007">
    <property type="protein sequence ID" value="MBN8230452.1"/>
    <property type="molecule type" value="Genomic_DNA"/>
</dbReference>
<feature type="compositionally biased region" description="Low complexity" evidence="1">
    <location>
        <begin position="115"/>
        <end position="130"/>
    </location>
</feature>
<proteinExistence type="predicted"/>
<dbReference type="Proteomes" id="UP000664052">
    <property type="component" value="Unassembled WGS sequence"/>
</dbReference>
<evidence type="ECO:0000313" key="2">
    <source>
        <dbReference type="EMBL" id="MBN8230452.1"/>
    </source>
</evidence>
<comment type="caution">
    <text evidence="2">The sequence shown here is derived from an EMBL/GenBank/DDBJ whole genome shotgun (WGS) entry which is preliminary data.</text>
</comment>
<keyword evidence="3" id="KW-1185">Reference proteome</keyword>
<evidence type="ECO:0000313" key="3">
    <source>
        <dbReference type="Proteomes" id="UP000664052"/>
    </source>
</evidence>
<reference evidence="2 3" key="1">
    <citation type="submission" date="2021-02" db="EMBL/GenBank/DDBJ databases">
        <title>De Novo genome assembly of isolated myxobacteria.</title>
        <authorList>
            <person name="Stevens D.C."/>
        </authorList>
    </citation>
    <scope>NUCLEOTIDE SEQUENCE [LARGE SCALE GENOMIC DNA]</scope>
    <source>
        <strain evidence="2 3">ATCC 29039</strain>
    </source>
</reference>